<feature type="transmembrane region" description="Helical" evidence="1">
    <location>
        <begin position="36"/>
        <end position="55"/>
    </location>
</feature>
<keyword evidence="1" id="KW-0472">Membrane</keyword>
<keyword evidence="3" id="KW-1185">Reference proteome</keyword>
<reference evidence="2 3" key="1">
    <citation type="submission" date="2018-05" db="EMBL/GenBank/DDBJ databases">
        <title>Genomic Encyclopedia of Type Strains, Phase I: the one thousand microbial genomes (KMG-I) project.</title>
        <authorList>
            <person name="Kyrpides N."/>
        </authorList>
    </citation>
    <scope>NUCLEOTIDE SEQUENCE [LARGE SCALE GENOMIC DNA]</scope>
    <source>
        <strain evidence="2 3">DSM 15611</strain>
    </source>
</reference>
<organism evidence="2 3">
    <name type="scientific">Hoylesella shahii DSM 15611 = JCM 12083</name>
    <dbReference type="NCBI Taxonomy" id="1122991"/>
    <lineage>
        <taxon>Bacteria</taxon>
        <taxon>Pseudomonadati</taxon>
        <taxon>Bacteroidota</taxon>
        <taxon>Bacteroidia</taxon>
        <taxon>Bacteroidales</taxon>
        <taxon>Prevotellaceae</taxon>
        <taxon>Hoylesella</taxon>
    </lineage>
</organism>
<protein>
    <submittedName>
        <fullName evidence="2">Uncharacterized protein</fullName>
    </submittedName>
</protein>
<sequence length="83" mass="9839">MVNKLYKTHLSAPCILGKYKVKIYIKSSKSVKKVSCRNAFCASFFAIYFAIAFFFRKNEPYLYSEEHQIYLINLQDVEEYAEF</sequence>
<keyword evidence="1" id="KW-1133">Transmembrane helix</keyword>
<gene>
    <name evidence="2" type="ORF">EJ73_00869</name>
</gene>
<dbReference type="EMBL" id="QJJX01000007">
    <property type="protein sequence ID" value="PXX23201.1"/>
    <property type="molecule type" value="Genomic_DNA"/>
</dbReference>
<dbReference type="AlphaFoldDB" id="A0A318IEN5"/>
<proteinExistence type="predicted"/>
<dbReference type="Proteomes" id="UP000248314">
    <property type="component" value="Unassembled WGS sequence"/>
</dbReference>
<dbReference type="STRING" id="1122991.GCA_000613445_02484"/>
<accession>A0A318IEN5</accession>
<evidence type="ECO:0000256" key="1">
    <source>
        <dbReference type="SAM" id="Phobius"/>
    </source>
</evidence>
<name>A0A318IEN5_9BACT</name>
<keyword evidence="1" id="KW-0812">Transmembrane</keyword>
<comment type="caution">
    <text evidence="2">The sequence shown here is derived from an EMBL/GenBank/DDBJ whole genome shotgun (WGS) entry which is preliminary data.</text>
</comment>
<evidence type="ECO:0000313" key="3">
    <source>
        <dbReference type="Proteomes" id="UP000248314"/>
    </source>
</evidence>
<evidence type="ECO:0000313" key="2">
    <source>
        <dbReference type="EMBL" id="PXX23201.1"/>
    </source>
</evidence>